<dbReference type="AlphaFoldDB" id="A0A915VMN7"/>
<sequence length="31" mass="3487">MNATFVVNKDQLDQTKLITNNTPQLLKGEVL</sequence>
<evidence type="ECO:0000313" key="2">
    <source>
        <dbReference type="Proteomes" id="UP001060919"/>
    </source>
</evidence>
<keyword evidence="2" id="KW-1185">Reference proteome</keyword>
<reference evidence="1" key="1">
    <citation type="submission" date="2022-09" db="EMBL/GenBank/DDBJ databases">
        <title>Aureispira anguillicida sp. nov., isolated from Leptocephalus of Japanese eel Anguilla japonica.</title>
        <authorList>
            <person name="Yuasa K."/>
            <person name="Mekata T."/>
            <person name="Ikunari K."/>
        </authorList>
    </citation>
    <scope>NUCLEOTIDE SEQUENCE</scope>
    <source>
        <strain evidence="1">EL160426</strain>
    </source>
</reference>
<protein>
    <submittedName>
        <fullName evidence="1">Uncharacterized protein</fullName>
    </submittedName>
</protein>
<name>A0A915VMN7_9BACT</name>
<gene>
    <name evidence="1" type="ORF">AsAng_0001120</name>
</gene>
<dbReference type="KEGG" id="aup:AsAng_0001120"/>
<dbReference type="EMBL" id="AP026867">
    <property type="protein sequence ID" value="BDS09414.1"/>
    <property type="molecule type" value="Genomic_DNA"/>
</dbReference>
<accession>A0A915VMN7</accession>
<dbReference type="Proteomes" id="UP001060919">
    <property type="component" value="Chromosome"/>
</dbReference>
<proteinExistence type="predicted"/>
<organism evidence="1 2">
    <name type="scientific">Aureispira anguillae</name>
    <dbReference type="NCBI Taxonomy" id="2864201"/>
    <lineage>
        <taxon>Bacteria</taxon>
        <taxon>Pseudomonadati</taxon>
        <taxon>Bacteroidota</taxon>
        <taxon>Saprospiria</taxon>
        <taxon>Saprospirales</taxon>
        <taxon>Saprospiraceae</taxon>
        <taxon>Aureispira</taxon>
    </lineage>
</organism>
<evidence type="ECO:0000313" key="1">
    <source>
        <dbReference type="EMBL" id="BDS09414.1"/>
    </source>
</evidence>